<sequence>MRQKYNALGQNINILPGALKFSGQKYDKGGIRTVKGRGVNCQKSVLSLVLTFSKIGIPAAAGIINFVVMTAALSSCNSGLFSTGRMLYNLALQKNAPAVFGKLSRHGIPYVGILVSSAFLLVGVVLNYLVPARVFIYITSVATIGALYIWGIILVVQMKFRQSLSPEELTKVTYCTPLWPYASWAALAFLAFVLVLMAFDSGTRVALYVGPVWFALAVASYYFFGLHRRTPERRGAFQPTPAKKMLENRYKDKFSIRTNLQYN</sequence>
<accession>A0A494X2C8</accession>
<dbReference type="GO" id="GO:0006865">
    <property type="term" value="P:amino acid transport"/>
    <property type="evidence" value="ECO:0007669"/>
    <property type="project" value="UniProtKB-KW"/>
</dbReference>
<evidence type="ECO:0000256" key="1">
    <source>
        <dbReference type="ARBA" id="ARBA00004651"/>
    </source>
</evidence>
<evidence type="ECO:0000313" key="11">
    <source>
        <dbReference type="Proteomes" id="UP000271256"/>
    </source>
</evidence>
<dbReference type="OrthoDB" id="9780162at2"/>
<gene>
    <name evidence="10" type="ORF">D7024_10315</name>
</gene>
<dbReference type="Proteomes" id="UP000271256">
    <property type="component" value="Unassembled WGS sequence"/>
</dbReference>
<evidence type="ECO:0000256" key="2">
    <source>
        <dbReference type="ARBA" id="ARBA00022448"/>
    </source>
</evidence>
<feature type="transmembrane region" description="Helical" evidence="8">
    <location>
        <begin position="55"/>
        <end position="76"/>
    </location>
</feature>
<feature type="transmembrane region" description="Helical" evidence="8">
    <location>
        <begin position="178"/>
        <end position="199"/>
    </location>
</feature>
<dbReference type="InterPro" id="IPR004841">
    <property type="entry name" value="AA-permease/SLC12A_dom"/>
</dbReference>
<evidence type="ECO:0000256" key="7">
    <source>
        <dbReference type="ARBA" id="ARBA00023136"/>
    </source>
</evidence>
<keyword evidence="4 8" id="KW-0812">Transmembrane</keyword>
<dbReference type="PANTHER" id="PTHR43495:SF2">
    <property type="entry name" value="D-SERINE_D-ALANINE_GLYCINE TRANSPORTER"/>
    <property type="match status" value="1"/>
</dbReference>
<evidence type="ECO:0000256" key="4">
    <source>
        <dbReference type="ARBA" id="ARBA00022692"/>
    </source>
</evidence>
<feature type="transmembrane region" description="Helical" evidence="8">
    <location>
        <begin position="135"/>
        <end position="157"/>
    </location>
</feature>
<keyword evidence="5" id="KW-0029">Amino-acid transport</keyword>
<evidence type="ECO:0000256" key="3">
    <source>
        <dbReference type="ARBA" id="ARBA00022475"/>
    </source>
</evidence>
<name>A0A494X2C8_9FIRM</name>
<keyword evidence="7 8" id="KW-0472">Membrane</keyword>
<keyword evidence="2" id="KW-0813">Transport</keyword>
<feature type="domain" description="Amino acid permease/ SLC12A" evidence="9">
    <location>
        <begin position="48"/>
        <end position="224"/>
    </location>
</feature>
<proteinExistence type="predicted"/>
<organism evidence="10 11">
    <name type="scientific">Desulfofundulus salinus</name>
    <dbReference type="NCBI Taxonomy" id="2419843"/>
    <lineage>
        <taxon>Bacteria</taxon>
        <taxon>Bacillati</taxon>
        <taxon>Bacillota</taxon>
        <taxon>Clostridia</taxon>
        <taxon>Eubacteriales</taxon>
        <taxon>Peptococcaceae</taxon>
        <taxon>Desulfofundulus</taxon>
    </lineage>
</organism>
<keyword evidence="11" id="KW-1185">Reference proteome</keyword>
<evidence type="ECO:0000313" key="10">
    <source>
        <dbReference type="EMBL" id="RKO67315.1"/>
    </source>
</evidence>
<dbReference type="AlphaFoldDB" id="A0A494X2C8"/>
<protein>
    <submittedName>
        <fullName evidence="10">Amino acid permease</fullName>
    </submittedName>
</protein>
<keyword evidence="3" id="KW-1003">Cell membrane</keyword>
<dbReference type="PANTHER" id="PTHR43495">
    <property type="entry name" value="GABA PERMEASE"/>
    <property type="match status" value="1"/>
</dbReference>
<dbReference type="Gene3D" id="1.20.1740.10">
    <property type="entry name" value="Amino acid/polyamine transporter I"/>
    <property type="match status" value="1"/>
</dbReference>
<evidence type="ECO:0000256" key="5">
    <source>
        <dbReference type="ARBA" id="ARBA00022970"/>
    </source>
</evidence>
<dbReference type="GO" id="GO:0055085">
    <property type="term" value="P:transmembrane transport"/>
    <property type="evidence" value="ECO:0007669"/>
    <property type="project" value="InterPro"/>
</dbReference>
<evidence type="ECO:0000256" key="8">
    <source>
        <dbReference type="SAM" id="Phobius"/>
    </source>
</evidence>
<dbReference type="EMBL" id="RBWE01000001">
    <property type="protein sequence ID" value="RKO67315.1"/>
    <property type="molecule type" value="Genomic_DNA"/>
</dbReference>
<feature type="transmembrane region" description="Helical" evidence="8">
    <location>
        <begin position="205"/>
        <end position="224"/>
    </location>
</feature>
<evidence type="ECO:0000256" key="6">
    <source>
        <dbReference type="ARBA" id="ARBA00022989"/>
    </source>
</evidence>
<comment type="caution">
    <text evidence="10">The sequence shown here is derived from an EMBL/GenBank/DDBJ whole genome shotgun (WGS) entry which is preliminary data.</text>
</comment>
<comment type="subcellular location">
    <subcellularLocation>
        <location evidence="1">Cell membrane</location>
        <topology evidence="1">Multi-pass membrane protein</topology>
    </subcellularLocation>
</comment>
<dbReference type="Pfam" id="PF00324">
    <property type="entry name" value="AA_permease"/>
    <property type="match status" value="1"/>
</dbReference>
<reference evidence="10 11" key="1">
    <citation type="submission" date="2018-10" db="EMBL/GenBank/DDBJ databases">
        <authorList>
            <person name="Grouzdev D.S."/>
            <person name="Krutkina M.S."/>
            <person name="Tourova T.P."/>
            <person name="Nazina T.N."/>
        </authorList>
    </citation>
    <scope>NUCLEOTIDE SEQUENCE [LARGE SCALE GENOMIC DNA]</scope>
    <source>
        <strain evidence="10 11">435</strain>
    </source>
</reference>
<feature type="transmembrane region" description="Helical" evidence="8">
    <location>
        <begin position="110"/>
        <end position="129"/>
    </location>
</feature>
<dbReference type="GO" id="GO:0005886">
    <property type="term" value="C:plasma membrane"/>
    <property type="evidence" value="ECO:0007669"/>
    <property type="project" value="UniProtKB-SubCell"/>
</dbReference>
<evidence type="ECO:0000259" key="9">
    <source>
        <dbReference type="Pfam" id="PF00324"/>
    </source>
</evidence>
<keyword evidence="6 8" id="KW-1133">Transmembrane helix</keyword>